<dbReference type="Pfam" id="PF13711">
    <property type="entry name" value="DUF4160"/>
    <property type="match status" value="1"/>
</dbReference>
<organism evidence="1 2">
    <name type="scientific">Adlercreutzia shanghongiae</name>
    <dbReference type="NCBI Taxonomy" id="3111773"/>
    <lineage>
        <taxon>Bacteria</taxon>
        <taxon>Bacillati</taxon>
        <taxon>Actinomycetota</taxon>
        <taxon>Coriobacteriia</taxon>
        <taxon>Eggerthellales</taxon>
        <taxon>Eggerthellaceae</taxon>
        <taxon>Adlercreutzia</taxon>
    </lineage>
</organism>
<protein>
    <submittedName>
        <fullName evidence="1">DUF4160 domain-containing protein</fullName>
    </submittedName>
</protein>
<dbReference type="Proteomes" id="UP001343724">
    <property type="component" value="Unassembled WGS sequence"/>
</dbReference>
<sequence>MPSLSMFFGIIIYMYADDHNPPHFHAFYQDFEAQFDLDGELIVGSMPRKQMRLVAAWVELHHDELLANWELAKTDQPLYKIEPLR</sequence>
<evidence type="ECO:0000313" key="1">
    <source>
        <dbReference type="EMBL" id="MEC4295170.1"/>
    </source>
</evidence>
<comment type="caution">
    <text evidence="1">The sequence shown here is derived from an EMBL/GenBank/DDBJ whole genome shotgun (WGS) entry which is preliminary data.</text>
</comment>
<name>A0ABU6IZ98_9ACTN</name>
<reference evidence="1 2" key="1">
    <citation type="submission" date="2024-01" db="EMBL/GenBank/DDBJ databases">
        <title>novel species in genus Adlercreutzia.</title>
        <authorList>
            <person name="Liu X."/>
        </authorList>
    </citation>
    <scope>NUCLEOTIDE SEQUENCE [LARGE SCALE GENOMIC DNA]</scope>
    <source>
        <strain evidence="1 2">R22</strain>
    </source>
</reference>
<dbReference type="EMBL" id="JAYMFH010000009">
    <property type="protein sequence ID" value="MEC4295170.1"/>
    <property type="molecule type" value="Genomic_DNA"/>
</dbReference>
<accession>A0ABU6IZ98</accession>
<proteinExistence type="predicted"/>
<dbReference type="RefSeq" id="WP_326440229.1">
    <property type="nucleotide sequence ID" value="NZ_JAYMFH010000009.1"/>
</dbReference>
<gene>
    <name evidence="1" type="ORF">VJ920_07590</name>
</gene>
<keyword evidence="2" id="KW-1185">Reference proteome</keyword>
<evidence type="ECO:0000313" key="2">
    <source>
        <dbReference type="Proteomes" id="UP001343724"/>
    </source>
</evidence>
<dbReference type="InterPro" id="IPR025427">
    <property type="entry name" value="DUF4160"/>
</dbReference>